<dbReference type="EMBL" id="KN831783">
    <property type="protein sequence ID" value="KIM40344.1"/>
    <property type="molecule type" value="Genomic_DNA"/>
</dbReference>
<name>A0A0C3C7Z3_HEBCY</name>
<feature type="compositionally biased region" description="Acidic residues" evidence="1">
    <location>
        <begin position="319"/>
        <end position="335"/>
    </location>
</feature>
<feature type="compositionally biased region" description="Polar residues" evidence="1">
    <location>
        <begin position="7"/>
        <end position="20"/>
    </location>
</feature>
<evidence type="ECO:0000313" key="3">
    <source>
        <dbReference type="Proteomes" id="UP000053424"/>
    </source>
</evidence>
<feature type="region of interest" description="Disordered" evidence="1">
    <location>
        <begin position="105"/>
        <end position="172"/>
    </location>
</feature>
<feature type="compositionally biased region" description="Basic and acidic residues" evidence="1">
    <location>
        <begin position="370"/>
        <end position="390"/>
    </location>
</feature>
<accession>A0A0C3C7Z3</accession>
<feature type="compositionally biased region" description="Polar residues" evidence="1">
    <location>
        <begin position="105"/>
        <end position="129"/>
    </location>
</feature>
<dbReference type="Proteomes" id="UP000053424">
    <property type="component" value="Unassembled WGS sequence"/>
</dbReference>
<reference evidence="3" key="2">
    <citation type="submission" date="2015-01" db="EMBL/GenBank/DDBJ databases">
        <title>Evolutionary Origins and Diversification of the Mycorrhizal Mutualists.</title>
        <authorList>
            <consortium name="DOE Joint Genome Institute"/>
            <consortium name="Mycorrhizal Genomics Consortium"/>
            <person name="Kohler A."/>
            <person name="Kuo A."/>
            <person name="Nagy L.G."/>
            <person name="Floudas D."/>
            <person name="Copeland A."/>
            <person name="Barry K.W."/>
            <person name="Cichocki N."/>
            <person name="Veneault-Fourrey C."/>
            <person name="LaButti K."/>
            <person name="Lindquist E.A."/>
            <person name="Lipzen A."/>
            <person name="Lundell T."/>
            <person name="Morin E."/>
            <person name="Murat C."/>
            <person name="Riley R."/>
            <person name="Ohm R."/>
            <person name="Sun H."/>
            <person name="Tunlid A."/>
            <person name="Henrissat B."/>
            <person name="Grigoriev I.V."/>
            <person name="Hibbett D.S."/>
            <person name="Martin F."/>
        </authorList>
    </citation>
    <scope>NUCLEOTIDE SEQUENCE [LARGE SCALE GENOMIC DNA]</scope>
    <source>
        <strain evidence="3">h7</strain>
    </source>
</reference>
<feature type="region of interest" description="Disordered" evidence="1">
    <location>
        <begin position="494"/>
        <end position="526"/>
    </location>
</feature>
<gene>
    <name evidence="2" type="ORF">M413DRAFT_28827</name>
</gene>
<sequence>MDRLNSPGGSPQTDQETDLTNPHDLEPSKGNEDSHPSRPTSRLGFNRTDSSTGDAASGSEAAQWSHSLFQNVGISNLELSSIKPQVPIQQEVVVNMLGSSSTDAAHNVLTPTSSKGITVESPPSSSSEYNARLPAVPRKSPSVSRLCFPFVTTPSPRRHNPPPSPPPPPTRHKYSCFPSLMSPVAVARPSPKLPRHCYGDHGYSRNSLQHIKWFWSLHEEDREGTEQDPEGVSQEHGRAYFTPFHHSPCRSSQIDPVQQTMPPMTIHPRRGDISALRDPYCTEIDRCFVGLPTWTIGKAIWMHDLHMADAKRNPSIQDRDDEYSQSEYGESESELETSASTHFSDDSDTTLVESENECDQPNAGTSAADAHPKDKDKSDKIQDYGEHPHSVDGAAGQSSSPFLSGQLILDRASWSQAPNEVHPKSRDADLLKPTWPKNWYHRWELLVDMAQRDRAHAIFDGTALPLEISPPVIPSSFGDTSGSVGVAAGPLSERVAPPWDVTQPPNSTPNDTSGPYGFVIGSSFDKDRDDDAWMARLETY</sequence>
<evidence type="ECO:0000313" key="2">
    <source>
        <dbReference type="EMBL" id="KIM40344.1"/>
    </source>
</evidence>
<feature type="region of interest" description="Disordered" evidence="1">
    <location>
        <begin position="1"/>
        <end position="62"/>
    </location>
</feature>
<dbReference type="HOGENOM" id="CLU_504374_0_0_1"/>
<feature type="region of interest" description="Disordered" evidence="1">
    <location>
        <begin position="313"/>
        <end position="399"/>
    </location>
</feature>
<proteinExistence type="predicted"/>
<feature type="compositionally biased region" description="Polar residues" evidence="1">
    <location>
        <begin position="503"/>
        <end position="513"/>
    </location>
</feature>
<dbReference type="OrthoDB" id="2921613at2759"/>
<organism evidence="2 3">
    <name type="scientific">Hebeloma cylindrosporum</name>
    <dbReference type="NCBI Taxonomy" id="76867"/>
    <lineage>
        <taxon>Eukaryota</taxon>
        <taxon>Fungi</taxon>
        <taxon>Dikarya</taxon>
        <taxon>Basidiomycota</taxon>
        <taxon>Agaricomycotina</taxon>
        <taxon>Agaricomycetes</taxon>
        <taxon>Agaricomycetidae</taxon>
        <taxon>Agaricales</taxon>
        <taxon>Agaricineae</taxon>
        <taxon>Hymenogastraceae</taxon>
        <taxon>Hebeloma</taxon>
    </lineage>
</organism>
<protein>
    <submittedName>
        <fullName evidence="2">Uncharacterized protein</fullName>
    </submittedName>
</protein>
<feature type="compositionally biased region" description="Basic and acidic residues" evidence="1">
    <location>
        <begin position="21"/>
        <end position="36"/>
    </location>
</feature>
<keyword evidence="3" id="KW-1185">Reference proteome</keyword>
<feature type="compositionally biased region" description="Polar residues" evidence="1">
    <location>
        <begin position="47"/>
        <end position="62"/>
    </location>
</feature>
<reference evidence="2 3" key="1">
    <citation type="submission" date="2014-04" db="EMBL/GenBank/DDBJ databases">
        <authorList>
            <consortium name="DOE Joint Genome Institute"/>
            <person name="Kuo A."/>
            <person name="Gay G."/>
            <person name="Dore J."/>
            <person name="Kohler A."/>
            <person name="Nagy L.G."/>
            <person name="Floudas D."/>
            <person name="Copeland A."/>
            <person name="Barry K.W."/>
            <person name="Cichocki N."/>
            <person name="Veneault-Fourrey C."/>
            <person name="LaButti K."/>
            <person name="Lindquist E.A."/>
            <person name="Lipzen A."/>
            <person name="Lundell T."/>
            <person name="Morin E."/>
            <person name="Murat C."/>
            <person name="Sun H."/>
            <person name="Tunlid A."/>
            <person name="Henrissat B."/>
            <person name="Grigoriev I.V."/>
            <person name="Hibbett D.S."/>
            <person name="Martin F."/>
            <person name="Nordberg H.P."/>
            <person name="Cantor M.N."/>
            <person name="Hua S.X."/>
        </authorList>
    </citation>
    <scope>NUCLEOTIDE SEQUENCE [LARGE SCALE GENOMIC DNA]</scope>
    <source>
        <strain evidence="3">h7</strain>
    </source>
</reference>
<dbReference type="AlphaFoldDB" id="A0A0C3C7Z3"/>
<evidence type="ECO:0000256" key="1">
    <source>
        <dbReference type="SAM" id="MobiDB-lite"/>
    </source>
</evidence>